<keyword evidence="3" id="KW-1185">Reference proteome</keyword>
<dbReference type="GeneID" id="36402842"/>
<dbReference type="RefSeq" id="XP_024586427.1">
    <property type="nucleotide sequence ID" value="XM_024721316.1"/>
</dbReference>
<dbReference type="Proteomes" id="UP000054928">
    <property type="component" value="Unassembled WGS sequence"/>
</dbReference>
<dbReference type="EMBL" id="CCYD01003101">
    <property type="protein sequence ID" value="CEG50058.1"/>
    <property type="molecule type" value="Genomic_DNA"/>
</dbReference>
<evidence type="ECO:0000313" key="3">
    <source>
        <dbReference type="Proteomes" id="UP000054928"/>
    </source>
</evidence>
<evidence type="ECO:0000256" key="1">
    <source>
        <dbReference type="SAM" id="SignalP"/>
    </source>
</evidence>
<protein>
    <recommendedName>
        <fullName evidence="4">RxLR-like protein</fullName>
    </recommendedName>
</protein>
<proteinExistence type="predicted"/>
<sequence length="198" mass="22485">MKPLVSKHTVMIWFVSVCVCFAYDSSVNQNETPDIRNRSIPTATVPHSRPILDKSYSHIDSNTEARIQPSASFSHQISSDLTDTSFSLEAKIPLKDILPESSLDSVTNIFKSGTNKVESELSEAMTEHDEEVWADLRDGREIAWHDHVVREKYISHCLKLGVSPPQLFHLIKIYLPHFPCGVQSIDPKIIGWFEFIIH</sequence>
<evidence type="ECO:0000313" key="2">
    <source>
        <dbReference type="EMBL" id="CEG50058.1"/>
    </source>
</evidence>
<name>A0A0P1B5G7_PLAHL</name>
<accession>A0A0P1B5G7</accession>
<evidence type="ECO:0008006" key="4">
    <source>
        <dbReference type="Google" id="ProtNLM"/>
    </source>
</evidence>
<reference evidence="3" key="1">
    <citation type="submission" date="2014-09" db="EMBL/GenBank/DDBJ databases">
        <authorList>
            <person name="Sharma Rahul"/>
            <person name="Thines Marco"/>
        </authorList>
    </citation>
    <scope>NUCLEOTIDE SEQUENCE [LARGE SCALE GENOMIC DNA]</scope>
</reference>
<feature type="signal peptide" evidence="1">
    <location>
        <begin position="1"/>
        <end position="22"/>
    </location>
</feature>
<keyword evidence="1" id="KW-0732">Signal</keyword>
<feature type="chain" id="PRO_5006059202" description="RxLR-like protein" evidence="1">
    <location>
        <begin position="23"/>
        <end position="198"/>
    </location>
</feature>
<organism evidence="2 3">
    <name type="scientific">Plasmopara halstedii</name>
    <name type="common">Downy mildew of sunflower</name>
    <dbReference type="NCBI Taxonomy" id="4781"/>
    <lineage>
        <taxon>Eukaryota</taxon>
        <taxon>Sar</taxon>
        <taxon>Stramenopiles</taxon>
        <taxon>Oomycota</taxon>
        <taxon>Peronosporomycetes</taxon>
        <taxon>Peronosporales</taxon>
        <taxon>Peronosporaceae</taxon>
        <taxon>Plasmopara</taxon>
    </lineage>
</organism>
<dbReference type="AlphaFoldDB" id="A0A0P1B5G7"/>